<dbReference type="EMBL" id="CAADFF010000019">
    <property type="protein sequence ID" value="VFJ90286.1"/>
    <property type="molecule type" value="Genomic_DNA"/>
</dbReference>
<proteinExistence type="predicted"/>
<name>A0A450UD43_9GAMM</name>
<dbReference type="InterPro" id="IPR029060">
    <property type="entry name" value="PIN-like_dom_sf"/>
</dbReference>
<sequence>MRFVIDASMALAWLFQREKAEQIVCAEHVLLSIVGAKSLVPSLWYTEVANALLVGERRLVVTRAQVVDYLGKLSRLPITMDDTLPAHRRDQVMALAREHELSAYDATYLELALRTDAVMATFDGKLMGAMRRAGGLVFCDIPEPDRYP</sequence>
<dbReference type="SUPFAM" id="SSF88723">
    <property type="entry name" value="PIN domain-like"/>
    <property type="match status" value="1"/>
</dbReference>
<dbReference type="Gene3D" id="3.40.50.1010">
    <property type="entry name" value="5'-nuclease"/>
    <property type="match status" value="1"/>
</dbReference>
<protein>
    <submittedName>
        <fullName evidence="3">Predicted nucleic acid-binding protein, contains PIN domain</fullName>
    </submittedName>
</protein>
<evidence type="ECO:0000313" key="3">
    <source>
        <dbReference type="EMBL" id="VFJ90286.1"/>
    </source>
</evidence>
<gene>
    <name evidence="3" type="ORF">BECKLFY1418B_GA0070995_101925</name>
</gene>
<evidence type="ECO:0000259" key="2">
    <source>
        <dbReference type="Pfam" id="PF01850"/>
    </source>
</evidence>
<keyword evidence="1" id="KW-0460">Magnesium</keyword>
<dbReference type="InterPro" id="IPR044153">
    <property type="entry name" value="PIN_Pae0151-like"/>
</dbReference>
<dbReference type="CDD" id="cd09873">
    <property type="entry name" value="PIN_Pae0151-like"/>
    <property type="match status" value="1"/>
</dbReference>
<dbReference type="AlphaFoldDB" id="A0A450UD43"/>
<dbReference type="InterPro" id="IPR051619">
    <property type="entry name" value="TypeII_TA_RNase_PINc/VapC"/>
</dbReference>
<dbReference type="InterPro" id="IPR002716">
    <property type="entry name" value="PIN_dom"/>
</dbReference>
<organism evidence="3">
    <name type="scientific">Candidatus Kentrum sp. LFY</name>
    <dbReference type="NCBI Taxonomy" id="2126342"/>
    <lineage>
        <taxon>Bacteria</taxon>
        <taxon>Pseudomonadati</taxon>
        <taxon>Pseudomonadota</taxon>
        <taxon>Gammaproteobacteria</taxon>
        <taxon>Candidatus Kentrum</taxon>
    </lineage>
</organism>
<accession>A0A450UD43</accession>
<dbReference type="Pfam" id="PF01850">
    <property type="entry name" value="PIN"/>
    <property type="match status" value="1"/>
</dbReference>
<dbReference type="PANTHER" id="PTHR35901:SF1">
    <property type="entry name" value="EXONUCLEASE VAPC9"/>
    <property type="match status" value="1"/>
</dbReference>
<dbReference type="PANTHER" id="PTHR35901">
    <property type="entry name" value="RIBONUCLEASE VAPC3"/>
    <property type="match status" value="1"/>
</dbReference>
<reference evidence="3" key="1">
    <citation type="submission" date="2019-02" db="EMBL/GenBank/DDBJ databases">
        <authorList>
            <person name="Gruber-Vodicka R. H."/>
            <person name="Seah K. B. B."/>
        </authorList>
    </citation>
    <scope>NUCLEOTIDE SEQUENCE</scope>
    <source>
        <strain evidence="3">BECK_M7</strain>
    </source>
</reference>
<evidence type="ECO:0000256" key="1">
    <source>
        <dbReference type="ARBA" id="ARBA00022842"/>
    </source>
</evidence>
<feature type="domain" description="PIN" evidence="2">
    <location>
        <begin position="4"/>
        <end position="125"/>
    </location>
</feature>